<evidence type="ECO:0000313" key="15">
    <source>
        <dbReference type="Proteomes" id="UP000002281"/>
    </source>
</evidence>
<evidence type="ECO:0000256" key="4">
    <source>
        <dbReference type="ARBA" id="ARBA00022723"/>
    </source>
</evidence>
<accession>A0A9L0SQQ0</accession>
<evidence type="ECO:0000256" key="1">
    <source>
        <dbReference type="ARBA" id="ARBA00000493"/>
    </source>
</evidence>
<keyword evidence="4 10" id="KW-0479">Metal-binding</keyword>
<dbReference type="InterPro" id="IPR036691">
    <property type="entry name" value="Endo/exonu/phosph_ase_sf"/>
</dbReference>
<sequence>MQENQKTSNRMAGLGPHISIITLNVTGLNSPIKRHRVAGWIKEQDPTICCVQEAHLSPKDRHKLRVKRRKTIFQANNERKKAGVTILVSDKVDLKAKQTKGDKKGQFITIKGTLHQEDITFINVYAPNTGAPEYVKQLVPKLKGEINNNTIIVGDLNTPLTPMDRSSRQKGNKGIIELNKN</sequence>
<comment type="similarity">
    <text evidence="2">Belongs to the DNA repair enzymes AP/ExoA family.</text>
</comment>
<keyword evidence="15" id="KW-1185">Reference proteome</keyword>
<feature type="domain" description="Endonuclease/exonuclease/phosphatase" evidence="13">
    <location>
        <begin position="22"/>
        <end position="171"/>
    </location>
</feature>
<evidence type="ECO:0000256" key="12">
    <source>
        <dbReference type="SAM" id="MobiDB-lite"/>
    </source>
</evidence>
<comment type="cofactor">
    <cofactor evidence="10">
        <name>Mg(2+)</name>
        <dbReference type="ChEBI" id="CHEBI:18420"/>
    </cofactor>
    <cofactor evidence="10">
        <name>Mn(2+)</name>
        <dbReference type="ChEBI" id="CHEBI:29035"/>
    </cofactor>
    <text evidence="10">Probably binds two magnesium or manganese ions per subunit.</text>
</comment>
<dbReference type="Pfam" id="PF03372">
    <property type="entry name" value="Exo_endo_phos"/>
    <property type="match status" value="1"/>
</dbReference>
<feature type="binding site" evidence="10">
    <location>
        <position position="24"/>
    </location>
    <ligand>
        <name>Mg(2+)</name>
        <dbReference type="ChEBI" id="CHEBI:18420"/>
        <label>1</label>
    </ligand>
</feature>
<dbReference type="GO" id="GO:0006281">
    <property type="term" value="P:DNA repair"/>
    <property type="evidence" value="ECO:0007669"/>
    <property type="project" value="UniProtKB-KW"/>
</dbReference>
<dbReference type="InterPro" id="IPR005135">
    <property type="entry name" value="Endo/exonuclease/phosphatase"/>
</dbReference>
<feature type="region of interest" description="Disordered" evidence="12">
    <location>
        <begin position="160"/>
        <end position="181"/>
    </location>
</feature>
<evidence type="ECO:0000256" key="9">
    <source>
        <dbReference type="ARBA" id="ARBA00023204"/>
    </source>
</evidence>
<dbReference type="GO" id="GO:0008311">
    <property type="term" value="F:double-stranded DNA 3'-5' DNA exonuclease activity"/>
    <property type="evidence" value="ECO:0007669"/>
    <property type="project" value="UniProtKB-EC"/>
</dbReference>
<reference evidence="14 15" key="1">
    <citation type="journal article" date="2009" name="Science">
        <title>Genome sequence, comparative analysis, and population genetics of the domestic horse.</title>
        <authorList>
            <consortium name="Broad Institute Genome Sequencing Platform"/>
            <consortium name="Broad Institute Whole Genome Assembly Team"/>
            <person name="Wade C.M."/>
            <person name="Giulotto E."/>
            <person name="Sigurdsson S."/>
            <person name="Zoli M."/>
            <person name="Gnerre S."/>
            <person name="Imsland F."/>
            <person name="Lear T.L."/>
            <person name="Adelson D.L."/>
            <person name="Bailey E."/>
            <person name="Bellone R.R."/>
            <person name="Bloecker H."/>
            <person name="Distl O."/>
            <person name="Edgar R.C."/>
            <person name="Garber M."/>
            <person name="Leeb T."/>
            <person name="Mauceli E."/>
            <person name="MacLeod J.N."/>
            <person name="Penedo M.C.T."/>
            <person name="Raison J.M."/>
            <person name="Sharpe T."/>
            <person name="Vogel J."/>
            <person name="Andersson L."/>
            <person name="Antczak D.F."/>
            <person name="Biagi T."/>
            <person name="Binns M.M."/>
            <person name="Chowdhary B.P."/>
            <person name="Coleman S.J."/>
            <person name="Della Valle G."/>
            <person name="Fryc S."/>
            <person name="Guerin G."/>
            <person name="Hasegawa T."/>
            <person name="Hill E.W."/>
            <person name="Jurka J."/>
            <person name="Kiialainen A."/>
            <person name="Lindgren G."/>
            <person name="Liu J."/>
            <person name="Magnani E."/>
            <person name="Mickelson J.R."/>
            <person name="Murray J."/>
            <person name="Nergadze S.G."/>
            <person name="Onofrio R."/>
            <person name="Pedroni S."/>
            <person name="Piras M.F."/>
            <person name="Raudsepp T."/>
            <person name="Rocchi M."/>
            <person name="Roeed K.H."/>
            <person name="Ryder O.A."/>
            <person name="Searle S."/>
            <person name="Skow L."/>
            <person name="Swinburne J.E."/>
            <person name="Syvaenen A.C."/>
            <person name="Tozaki T."/>
            <person name="Valberg S.J."/>
            <person name="Vaudin M."/>
            <person name="White J.R."/>
            <person name="Zody M.C."/>
            <person name="Lander E.S."/>
            <person name="Lindblad-Toh K."/>
        </authorList>
    </citation>
    <scope>NUCLEOTIDE SEQUENCE [LARGE SCALE GENOMIC DNA]</scope>
    <source>
        <strain evidence="14 15">Thoroughbred</strain>
    </source>
</reference>
<organism evidence="14 15">
    <name type="scientific">Equus caballus</name>
    <name type="common">Horse</name>
    <dbReference type="NCBI Taxonomy" id="9796"/>
    <lineage>
        <taxon>Eukaryota</taxon>
        <taxon>Metazoa</taxon>
        <taxon>Chordata</taxon>
        <taxon>Craniata</taxon>
        <taxon>Vertebrata</taxon>
        <taxon>Euteleostomi</taxon>
        <taxon>Mammalia</taxon>
        <taxon>Eutheria</taxon>
        <taxon>Laurasiatheria</taxon>
        <taxon>Perissodactyla</taxon>
        <taxon>Equidae</taxon>
        <taxon>Equus</taxon>
    </lineage>
</organism>
<name>A0A9L0SQQ0_HORSE</name>
<feature type="site" description="Transition state stabilizer" evidence="11">
    <location>
        <position position="157"/>
    </location>
</feature>
<dbReference type="EC" id="3.1.11.2" evidence="3"/>
<feature type="binding site" evidence="10">
    <location>
        <position position="53"/>
    </location>
    <ligand>
        <name>Mg(2+)</name>
        <dbReference type="ChEBI" id="CHEBI:18420"/>
        <label>1</label>
    </ligand>
</feature>
<evidence type="ECO:0000256" key="6">
    <source>
        <dbReference type="ARBA" id="ARBA00022801"/>
    </source>
</evidence>
<evidence type="ECO:0000259" key="13">
    <source>
        <dbReference type="Pfam" id="PF03372"/>
    </source>
</evidence>
<evidence type="ECO:0000313" key="14">
    <source>
        <dbReference type="Ensembl" id="ENSECAP00000077191.1"/>
    </source>
</evidence>
<dbReference type="PANTHER" id="PTHR22748:SF25">
    <property type="entry name" value="ENDONUCLEASE_EXONUCLEASE_PHOSPHATASE DOMAIN-CONTAINING PROTEIN"/>
    <property type="match status" value="1"/>
</dbReference>
<feature type="binding site" evidence="10">
    <location>
        <position position="157"/>
    </location>
    <ligand>
        <name>Mg(2+)</name>
        <dbReference type="ChEBI" id="CHEBI:18420"/>
        <label>1</label>
    </ligand>
</feature>
<evidence type="ECO:0000256" key="7">
    <source>
        <dbReference type="ARBA" id="ARBA00022842"/>
    </source>
</evidence>
<evidence type="ECO:0000256" key="2">
    <source>
        <dbReference type="ARBA" id="ARBA00007092"/>
    </source>
</evidence>
<protein>
    <recommendedName>
        <fullName evidence="3">exodeoxyribonuclease III</fullName>
        <ecNumber evidence="3">3.1.11.2</ecNumber>
    </recommendedName>
</protein>
<keyword evidence="7 10" id="KW-0460">Magnesium</keyword>
<evidence type="ECO:0000256" key="10">
    <source>
        <dbReference type="PIRSR" id="PIRSR604808-2"/>
    </source>
</evidence>
<dbReference type="GO" id="GO:0006310">
    <property type="term" value="P:DNA recombination"/>
    <property type="evidence" value="ECO:0007669"/>
    <property type="project" value="UniProtKB-KW"/>
</dbReference>
<keyword evidence="9" id="KW-0234">DNA repair</keyword>
<keyword evidence="5" id="KW-0227">DNA damage</keyword>
<dbReference type="PANTHER" id="PTHR22748">
    <property type="entry name" value="AP ENDONUCLEASE"/>
    <property type="match status" value="1"/>
</dbReference>
<evidence type="ECO:0000256" key="3">
    <source>
        <dbReference type="ARBA" id="ARBA00012115"/>
    </source>
</evidence>
<reference evidence="14" key="2">
    <citation type="submission" date="2025-08" db="UniProtKB">
        <authorList>
            <consortium name="Ensembl"/>
        </authorList>
    </citation>
    <scope>IDENTIFICATION</scope>
    <source>
        <strain evidence="14">Thoroughbred</strain>
    </source>
</reference>
<comment type="catalytic activity">
    <reaction evidence="1">
        <text>Exonucleolytic cleavage in the 3'- to 5'-direction to yield nucleoside 5'-phosphates.</text>
        <dbReference type="EC" id="3.1.11.2"/>
    </reaction>
</comment>
<feature type="binding site" evidence="10">
    <location>
        <position position="155"/>
    </location>
    <ligand>
        <name>Mg(2+)</name>
        <dbReference type="ChEBI" id="CHEBI:18420"/>
        <label>1</label>
    </ligand>
</feature>
<keyword evidence="6" id="KW-0378">Hydrolase</keyword>
<evidence type="ECO:0000256" key="5">
    <source>
        <dbReference type="ARBA" id="ARBA00022763"/>
    </source>
</evidence>
<reference evidence="14" key="3">
    <citation type="submission" date="2025-09" db="UniProtKB">
        <authorList>
            <consortium name="Ensembl"/>
        </authorList>
    </citation>
    <scope>IDENTIFICATION</scope>
    <source>
        <strain evidence="14">Thoroughbred</strain>
    </source>
</reference>
<dbReference type="AlphaFoldDB" id="A0A9L0SQQ0"/>
<dbReference type="GO" id="GO:0046872">
    <property type="term" value="F:metal ion binding"/>
    <property type="evidence" value="ECO:0007669"/>
    <property type="project" value="UniProtKB-KW"/>
</dbReference>
<keyword evidence="8" id="KW-0233">DNA recombination</keyword>
<keyword evidence="10" id="KW-0464">Manganese</keyword>
<dbReference type="Proteomes" id="UP000002281">
    <property type="component" value="Chromosome 2"/>
</dbReference>
<dbReference type="Ensembl" id="ENSECAT00000119970.1">
    <property type="protein sequence ID" value="ENSECAP00000077191.1"/>
    <property type="gene ID" value="ENSECAG00000055972.1"/>
</dbReference>
<dbReference type="Gene3D" id="3.60.10.10">
    <property type="entry name" value="Endonuclease/exonuclease/phosphatase"/>
    <property type="match status" value="1"/>
</dbReference>
<dbReference type="GeneTree" id="ENSGT00950000183016"/>
<evidence type="ECO:0000256" key="11">
    <source>
        <dbReference type="PIRSR" id="PIRSR604808-3"/>
    </source>
</evidence>
<evidence type="ECO:0000256" key="8">
    <source>
        <dbReference type="ARBA" id="ARBA00023172"/>
    </source>
</evidence>
<dbReference type="CDD" id="cd09076">
    <property type="entry name" value="L1-EN"/>
    <property type="match status" value="1"/>
</dbReference>
<dbReference type="InterPro" id="IPR004808">
    <property type="entry name" value="AP_endonuc_1"/>
</dbReference>
<proteinExistence type="inferred from homology"/>
<dbReference type="SUPFAM" id="SSF56219">
    <property type="entry name" value="DNase I-like"/>
    <property type="match status" value="1"/>
</dbReference>